<comment type="caution">
    <text evidence="1">The sequence shown here is derived from an EMBL/GenBank/DDBJ whole genome shotgun (WGS) entry which is preliminary data.</text>
</comment>
<dbReference type="EMBL" id="BOOJ01000115">
    <property type="protein sequence ID" value="GIH97933.1"/>
    <property type="molecule type" value="Genomic_DNA"/>
</dbReference>
<protein>
    <submittedName>
        <fullName evidence="1">Uncharacterized protein</fullName>
    </submittedName>
</protein>
<accession>A0A8J3SYQ5</accession>
<organism evidence="1 2">
    <name type="scientific">Planobispora siamensis</name>
    <dbReference type="NCBI Taxonomy" id="936338"/>
    <lineage>
        <taxon>Bacteria</taxon>
        <taxon>Bacillati</taxon>
        <taxon>Actinomycetota</taxon>
        <taxon>Actinomycetes</taxon>
        <taxon>Streptosporangiales</taxon>
        <taxon>Streptosporangiaceae</taxon>
        <taxon>Planobispora</taxon>
    </lineage>
</organism>
<sequence length="157" mass="17259">MATSVLLPVPLLAWHGARPVFLRGRELVEGQPWAHICWILPGEPITAAPSVIEERLPDSDLVELDGQDYDFLPRRPGALLALPPLVAYAGQVVLLRGWRQAASNGGSWWAHLARLNLGERDGRRRAALVDLQVAAAEITPLPGQDYARVPRVRDGQQ</sequence>
<keyword evidence="2" id="KW-1185">Reference proteome</keyword>
<evidence type="ECO:0000313" key="2">
    <source>
        <dbReference type="Proteomes" id="UP000619788"/>
    </source>
</evidence>
<dbReference type="RefSeq" id="WP_204069906.1">
    <property type="nucleotide sequence ID" value="NZ_BOOJ01000115.1"/>
</dbReference>
<evidence type="ECO:0000313" key="1">
    <source>
        <dbReference type="EMBL" id="GIH97933.1"/>
    </source>
</evidence>
<reference evidence="1 2" key="1">
    <citation type="submission" date="2021-01" db="EMBL/GenBank/DDBJ databases">
        <title>Whole genome shotgun sequence of Planobispora siamensis NBRC 107568.</title>
        <authorList>
            <person name="Komaki H."/>
            <person name="Tamura T."/>
        </authorList>
    </citation>
    <scope>NUCLEOTIDE SEQUENCE [LARGE SCALE GENOMIC DNA]</scope>
    <source>
        <strain evidence="1 2">NBRC 107568</strain>
    </source>
</reference>
<dbReference type="AlphaFoldDB" id="A0A8J3SYQ5"/>
<proteinExistence type="predicted"/>
<gene>
    <name evidence="1" type="ORF">Psi01_85630</name>
</gene>
<dbReference type="Proteomes" id="UP000619788">
    <property type="component" value="Unassembled WGS sequence"/>
</dbReference>
<name>A0A8J3SYQ5_9ACTN</name>